<dbReference type="InterPro" id="IPR016130">
    <property type="entry name" value="Tyr_Pase_AS"/>
</dbReference>
<feature type="domain" description="Tyrosine-protein phosphatase" evidence="1">
    <location>
        <begin position="200"/>
        <end position="472"/>
    </location>
</feature>
<evidence type="ECO:0008006" key="5">
    <source>
        <dbReference type="Google" id="ProtNLM"/>
    </source>
</evidence>
<dbReference type="PANTHER" id="PTHR19134:SF561">
    <property type="entry name" value="PROTEIN TYROSINE PHOSPHATASE 36E, ISOFORM A"/>
    <property type="match status" value="1"/>
</dbReference>
<dbReference type="FunFam" id="3.90.190.10:FF:000062">
    <property type="entry name" value="Receptor-type tyrosine-protein phosphatase kappa"/>
    <property type="match status" value="1"/>
</dbReference>
<dbReference type="Pfam" id="PF00102">
    <property type="entry name" value="Y_phosphatase"/>
    <property type="match status" value="3"/>
</dbReference>
<dbReference type="AlphaFoldDB" id="A0A7R8XBI9"/>
<dbReference type="PRINTS" id="PR00700">
    <property type="entry name" value="PRTYPHPHTASE"/>
</dbReference>
<sequence>MPLPSFSCGFRLKHTLRRVFGNIGEEGTRVECGGRGGRRYRSRAVQGPGFPLRVQGLGGHLSVFLGLRRVCTERDRCSSTAGIELSDVGEWKAEEGACRRREAWEGRAEHAQPVTWIARMPVGARGEGRHGVRGGGERGERTAAERRVWMIGSVSSLGMARWDDGVRGGDPWLLHGGRGAIYKVNARTACKVESHSTRHGSKPANEAKNQNPKIIPFDYNRVVLEPFPDVPDSDYINASYVDSLVKPKAYIASQGPNENTIGDFWRMVWQERSPCIVMLTKTFDFIKVMCVQYWPAATGMEEVYGGIGVTVLHEEQLANFLIRTIRLRKDGAPEEGERRIQQYHYTEWSCHTSPFSNALLEFRRRVRLYMKSLCVPQEPAEGPTPAASVSSLDLSTASSNPPHALSGPVIVHCSDGSGRSGVYMAIDANLESADEDGCFVLYGYLKKMRSSRRGLVETLDQYKFVYEALEEYVICGMTYFPVSELSQRLKFKSTRNAEDKMNEYQKEYLQISKMTPKFTIGDCAGGHRPENREKNRDVIIVPPDNYRPYLTSFQGNTCTDYINAVFIDGYTRPREYIVTEWPLQPTIADFWSLVYDHECSAIVVLCSPRISSGYTHPKEYIVTEWPLPSVVPDIWSLVYDHDCSGIVVLCHPDPSPQYPSFWPETSRFRKYGAVFSVELMSRKEYPNIRSWVFKLNKKEIAPYRKTISTVVDEVQGTQIVSLTELMAGVKAEPKTCQLFQLMCWPMGHRVPTSTNSLVELMNMVERWRQRTEYGPIVVVSPDGCGRAGVYCAANACIEQVIQHGEVDVFQAAKTVRRHRPQLIENMTEYKYCYDLVLHYVLHYLHKK</sequence>
<dbReference type="SUPFAM" id="SSF52799">
    <property type="entry name" value="(Phosphotyrosine protein) phosphatases II"/>
    <property type="match status" value="3"/>
</dbReference>
<protein>
    <recommendedName>
        <fullName evidence="5">Receptor-type tyrosine-protein phosphatase kappa</fullName>
    </recommendedName>
</protein>
<feature type="domain" description="Tyrosine specific protein phosphatases" evidence="2">
    <location>
        <begin position="758"/>
        <end position="830"/>
    </location>
</feature>
<feature type="domain" description="Tyrosine specific protein phosphatases" evidence="2">
    <location>
        <begin position="360"/>
        <end position="463"/>
    </location>
</feature>
<dbReference type="GO" id="GO:0004725">
    <property type="term" value="F:protein tyrosine phosphatase activity"/>
    <property type="evidence" value="ECO:0007669"/>
    <property type="project" value="InterPro"/>
</dbReference>
<evidence type="ECO:0000313" key="3">
    <source>
        <dbReference type="EMBL" id="CAD7247507.1"/>
    </source>
</evidence>
<dbReference type="SMART" id="SM00194">
    <property type="entry name" value="PTPc"/>
    <property type="match status" value="2"/>
</dbReference>
<dbReference type="OrthoDB" id="6144703at2759"/>
<dbReference type="SMART" id="SM00404">
    <property type="entry name" value="PTPc_motif"/>
    <property type="match status" value="2"/>
</dbReference>
<proteinExistence type="predicted"/>
<gene>
    <name evidence="3" type="ORF">DSTB1V02_LOCUS7338</name>
</gene>
<dbReference type="PROSITE" id="PS50055">
    <property type="entry name" value="TYR_PHOSPHATASE_PTP"/>
    <property type="match status" value="2"/>
</dbReference>
<keyword evidence="4" id="KW-1185">Reference proteome</keyword>
<dbReference type="CDD" id="cd00047">
    <property type="entry name" value="PTPc"/>
    <property type="match status" value="1"/>
</dbReference>
<reference evidence="3" key="1">
    <citation type="submission" date="2020-11" db="EMBL/GenBank/DDBJ databases">
        <authorList>
            <person name="Tran Van P."/>
        </authorList>
    </citation>
    <scope>NUCLEOTIDE SEQUENCE</scope>
</reference>
<dbReference type="InterPro" id="IPR050348">
    <property type="entry name" value="Protein-Tyr_Phosphatase"/>
</dbReference>
<dbReference type="PANTHER" id="PTHR19134">
    <property type="entry name" value="RECEPTOR-TYPE TYROSINE-PROTEIN PHOSPHATASE"/>
    <property type="match status" value="1"/>
</dbReference>
<dbReference type="GO" id="GO:0048666">
    <property type="term" value="P:neuron development"/>
    <property type="evidence" value="ECO:0007669"/>
    <property type="project" value="UniProtKB-ARBA"/>
</dbReference>
<dbReference type="Proteomes" id="UP000677054">
    <property type="component" value="Unassembled WGS sequence"/>
</dbReference>
<dbReference type="InterPro" id="IPR000242">
    <property type="entry name" value="PTP_cat"/>
</dbReference>
<dbReference type="InterPro" id="IPR029021">
    <property type="entry name" value="Prot-tyrosine_phosphatase-like"/>
</dbReference>
<dbReference type="InterPro" id="IPR000387">
    <property type="entry name" value="Tyr_Pase_dom"/>
</dbReference>
<feature type="domain" description="Tyrosine-protein phosphatase" evidence="1">
    <location>
        <begin position="504"/>
        <end position="839"/>
    </location>
</feature>
<organism evidence="3">
    <name type="scientific">Darwinula stevensoni</name>
    <dbReference type="NCBI Taxonomy" id="69355"/>
    <lineage>
        <taxon>Eukaryota</taxon>
        <taxon>Metazoa</taxon>
        <taxon>Ecdysozoa</taxon>
        <taxon>Arthropoda</taxon>
        <taxon>Crustacea</taxon>
        <taxon>Oligostraca</taxon>
        <taxon>Ostracoda</taxon>
        <taxon>Podocopa</taxon>
        <taxon>Podocopida</taxon>
        <taxon>Darwinulocopina</taxon>
        <taxon>Darwinuloidea</taxon>
        <taxon>Darwinulidae</taxon>
        <taxon>Darwinula</taxon>
    </lineage>
</organism>
<accession>A0A7R8XBI9</accession>
<evidence type="ECO:0000259" key="2">
    <source>
        <dbReference type="PROSITE" id="PS50056"/>
    </source>
</evidence>
<evidence type="ECO:0000313" key="4">
    <source>
        <dbReference type="Proteomes" id="UP000677054"/>
    </source>
</evidence>
<dbReference type="Gene3D" id="3.90.190.10">
    <property type="entry name" value="Protein tyrosine phosphatase superfamily"/>
    <property type="match status" value="3"/>
</dbReference>
<evidence type="ECO:0000259" key="1">
    <source>
        <dbReference type="PROSITE" id="PS50055"/>
    </source>
</evidence>
<name>A0A7R8XBI9_9CRUS</name>
<dbReference type="InterPro" id="IPR003595">
    <property type="entry name" value="Tyr_Pase_cat"/>
</dbReference>
<dbReference type="EMBL" id="CAJPEV010001475">
    <property type="protein sequence ID" value="CAG0892871.1"/>
    <property type="molecule type" value="Genomic_DNA"/>
</dbReference>
<dbReference type="PROSITE" id="PS00383">
    <property type="entry name" value="TYR_PHOSPHATASE_1"/>
    <property type="match status" value="1"/>
</dbReference>
<dbReference type="PROSITE" id="PS50056">
    <property type="entry name" value="TYR_PHOSPHATASE_2"/>
    <property type="match status" value="2"/>
</dbReference>
<dbReference type="EMBL" id="LR900992">
    <property type="protein sequence ID" value="CAD7247507.1"/>
    <property type="molecule type" value="Genomic_DNA"/>
</dbReference>